<protein>
    <submittedName>
        <fullName evidence="2">Uncharacterized protein</fullName>
    </submittedName>
</protein>
<gene>
    <name evidence="2" type="ORF">H257_15259</name>
</gene>
<evidence type="ECO:0000313" key="2">
    <source>
        <dbReference type="EMBL" id="ETV68914.1"/>
    </source>
</evidence>
<reference evidence="2" key="1">
    <citation type="submission" date="2013-12" db="EMBL/GenBank/DDBJ databases">
        <title>The Genome Sequence of Aphanomyces astaci APO3.</title>
        <authorList>
            <consortium name="The Broad Institute Genomics Platform"/>
            <person name="Russ C."/>
            <person name="Tyler B."/>
            <person name="van West P."/>
            <person name="Dieguez-Uribeondo J."/>
            <person name="Young S.K."/>
            <person name="Zeng Q."/>
            <person name="Gargeya S."/>
            <person name="Fitzgerald M."/>
            <person name="Abouelleil A."/>
            <person name="Alvarado L."/>
            <person name="Chapman S.B."/>
            <person name="Gainer-Dewar J."/>
            <person name="Goldberg J."/>
            <person name="Griggs A."/>
            <person name="Gujja S."/>
            <person name="Hansen M."/>
            <person name="Howarth C."/>
            <person name="Imamovic A."/>
            <person name="Ireland A."/>
            <person name="Larimer J."/>
            <person name="McCowan C."/>
            <person name="Murphy C."/>
            <person name="Pearson M."/>
            <person name="Poon T.W."/>
            <person name="Priest M."/>
            <person name="Roberts A."/>
            <person name="Saif S."/>
            <person name="Shea T."/>
            <person name="Sykes S."/>
            <person name="Wortman J."/>
            <person name="Nusbaum C."/>
            <person name="Birren B."/>
        </authorList>
    </citation>
    <scope>NUCLEOTIDE SEQUENCE [LARGE SCALE GENOMIC DNA]</scope>
    <source>
        <strain evidence="2">APO3</strain>
    </source>
</reference>
<proteinExistence type="predicted"/>
<dbReference type="OrthoDB" id="74823at2759"/>
<feature type="compositionally biased region" description="Low complexity" evidence="1">
    <location>
        <begin position="11"/>
        <end position="27"/>
    </location>
</feature>
<dbReference type="AlphaFoldDB" id="W4FQ05"/>
<feature type="compositionally biased region" description="Basic residues" evidence="1">
    <location>
        <begin position="52"/>
        <end position="70"/>
    </location>
</feature>
<name>W4FQ05_APHAT</name>
<feature type="region of interest" description="Disordered" evidence="1">
    <location>
        <begin position="1"/>
        <end position="30"/>
    </location>
</feature>
<dbReference type="EMBL" id="KI913181">
    <property type="protein sequence ID" value="ETV68914.1"/>
    <property type="molecule type" value="Genomic_DNA"/>
</dbReference>
<feature type="region of interest" description="Disordered" evidence="1">
    <location>
        <begin position="47"/>
        <end position="84"/>
    </location>
</feature>
<accession>W4FQ05</accession>
<sequence length="147" mass="17167">MKNIFRSFEAQRPSLPSTPLPSTRPQQYQPSLHLSKADISAMFLLDVQQPDHHRRHSLVHDERRRRHSLHPPRPASNLRSNKEKLPYEMYGDNLVDDVHMSKKPQHHTTSLANRPKVVLFDATIFTDSESRTDQSSMRHSMPSQFCY</sequence>
<dbReference type="VEuPathDB" id="FungiDB:H257_15259"/>
<evidence type="ECO:0000256" key="1">
    <source>
        <dbReference type="SAM" id="MobiDB-lite"/>
    </source>
</evidence>
<dbReference type="RefSeq" id="XP_009841591.1">
    <property type="nucleotide sequence ID" value="XM_009843289.1"/>
</dbReference>
<dbReference type="GeneID" id="20817255"/>
<organism evidence="2">
    <name type="scientific">Aphanomyces astaci</name>
    <name type="common">Crayfish plague agent</name>
    <dbReference type="NCBI Taxonomy" id="112090"/>
    <lineage>
        <taxon>Eukaryota</taxon>
        <taxon>Sar</taxon>
        <taxon>Stramenopiles</taxon>
        <taxon>Oomycota</taxon>
        <taxon>Saprolegniomycetes</taxon>
        <taxon>Saprolegniales</taxon>
        <taxon>Verrucalvaceae</taxon>
        <taxon>Aphanomyces</taxon>
    </lineage>
</organism>